<evidence type="ECO:0000313" key="4">
    <source>
        <dbReference type="Proteomes" id="UP000316887"/>
    </source>
</evidence>
<evidence type="ECO:0000256" key="1">
    <source>
        <dbReference type="SAM" id="MobiDB-lite"/>
    </source>
</evidence>
<dbReference type="EMBL" id="VFOF01000001">
    <property type="protein sequence ID" value="TQL18075.1"/>
    <property type="molecule type" value="Genomic_DNA"/>
</dbReference>
<evidence type="ECO:0000313" key="3">
    <source>
        <dbReference type="EMBL" id="TQL18075.1"/>
    </source>
</evidence>
<feature type="compositionally biased region" description="Basic and acidic residues" evidence="1">
    <location>
        <begin position="84"/>
        <end position="97"/>
    </location>
</feature>
<proteinExistence type="predicted"/>
<dbReference type="AlphaFoldDB" id="A0A542W3E1"/>
<name>A0A542W3E1_ZYMMB</name>
<evidence type="ECO:0000256" key="2">
    <source>
        <dbReference type="SAM" id="SignalP"/>
    </source>
</evidence>
<feature type="signal peptide" evidence="2">
    <location>
        <begin position="1"/>
        <end position="24"/>
    </location>
</feature>
<gene>
    <name evidence="3" type="ORF">FBY58_1690</name>
</gene>
<dbReference type="InterPro" id="IPR011990">
    <property type="entry name" value="TPR-like_helical_dom_sf"/>
</dbReference>
<dbReference type="Proteomes" id="UP000316887">
    <property type="component" value="Unassembled WGS sequence"/>
</dbReference>
<feature type="region of interest" description="Disordered" evidence="1">
    <location>
        <begin position="77"/>
        <end position="118"/>
    </location>
</feature>
<dbReference type="Gene3D" id="1.25.40.10">
    <property type="entry name" value="Tetratricopeptide repeat domain"/>
    <property type="match status" value="1"/>
</dbReference>
<sequence>MPIFPRLLSNMPVMAMLTVLPALTTPCSASGRMPLLSKIIFDPAFSTENESPLKTATDKKQAASFSFIAAQKGALTSPTASDSQIEKPIENSRKDKSNSQSTPPSDANSSATAATNSVQNASLAKESVASTSSTTALSPQALQEKIAQATDLNRQNKCADSLTILDPILPSLKGHDRVSVQLLRIPCLASLGYDSKIISTYEDIVSIEPDNGAVISVGILIALSQDNFPKAAERLLLLTDKDPARIARFDRDMVQAILSQAQKQKDPTVWQELVLGLSRSSWGIAEGPDTRDPLIQQAVTVYLEKHQNEDAADLLREIADPERLMEMAISRRYEVIWPEIERRLGTHSQDSLRQFAGLWLNAYANQPDNAVFINQSIRAFILAGHLQEAVQLGDSVKITPHISDNNIKAIVRSADARFALGGGGAISGAIGRLQPLSRLDPTRRQTILPVDIRLSEWLGQSGRYYESRNLSEKMLSNLSLSLTPTDIAWFQRSAVCSMMKLGQRGQANQMAEEMRQSHLDNKQAVIEALFCAGKSEEAVNLAISTLDNPSQAESLLKLLQPEGRFPDIRPQYSRAVWSKLSAMPAVERAFLKNGRILPEKFQLRQNAPLPNVIYNSSSSTVS</sequence>
<reference evidence="3 4" key="1">
    <citation type="submission" date="2019-06" db="EMBL/GenBank/DDBJ databases">
        <title>Genome sequencing of Zymomonas mobilis strains for genetic engineering and biofuel applications.</title>
        <authorList>
            <person name="Teravest M."/>
        </authorList>
    </citation>
    <scope>NUCLEOTIDE SEQUENCE [LARGE SCALE GENOMIC DNA]</scope>
    <source>
        <strain evidence="3 4">AN0101</strain>
    </source>
</reference>
<keyword evidence="2" id="KW-0732">Signal</keyword>
<accession>A0A542W3E1</accession>
<comment type="caution">
    <text evidence="3">The sequence shown here is derived from an EMBL/GenBank/DDBJ whole genome shotgun (WGS) entry which is preliminary data.</text>
</comment>
<dbReference type="RefSeq" id="WP_141920511.1">
    <property type="nucleotide sequence ID" value="NZ_VFOF01000001.1"/>
</dbReference>
<feature type="compositionally biased region" description="Low complexity" evidence="1">
    <location>
        <begin position="101"/>
        <end position="118"/>
    </location>
</feature>
<feature type="chain" id="PRO_5021957112" evidence="2">
    <location>
        <begin position="25"/>
        <end position="622"/>
    </location>
</feature>
<protein>
    <submittedName>
        <fullName evidence="3">Uncharacterized protein</fullName>
    </submittedName>
</protein>
<dbReference type="OrthoDB" id="7523244at2"/>
<organism evidence="3 4">
    <name type="scientific">Zymomonas mobilis</name>
    <dbReference type="NCBI Taxonomy" id="542"/>
    <lineage>
        <taxon>Bacteria</taxon>
        <taxon>Pseudomonadati</taxon>
        <taxon>Pseudomonadota</taxon>
        <taxon>Alphaproteobacteria</taxon>
        <taxon>Sphingomonadales</taxon>
        <taxon>Zymomonadaceae</taxon>
        <taxon>Zymomonas</taxon>
    </lineage>
</organism>